<feature type="transmembrane region" description="Helical" evidence="1">
    <location>
        <begin position="72"/>
        <end position="93"/>
    </location>
</feature>
<feature type="transmembrane region" description="Helical" evidence="1">
    <location>
        <begin position="99"/>
        <end position="119"/>
    </location>
</feature>
<keyword evidence="1" id="KW-0812">Transmembrane</keyword>
<keyword evidence="1" id="KW-1133">Transmembrane helix</keyword>
<feature type="transmembrane region" description="Helical" evidence="1">
    <location>
        <begin position="42"/>
        <end position="60"/>
    </location>
</feature>
<dbReference type="Proteomes" id="UP001620409">
    <property type="component" value="Unassembled WGS sequence"/>
</dbReference>
<sequence length="131" mass="13862">MNLSKLCLAHASITFAAGVVLVAAPALIPSTVGIHLNPNEYLLAYLLAGTELGLAALSYNGRNLRHPEVRRVVVMPCIVVHASSAALEVLAFAHGVSSVILVNAFVRIIVVGLFAYYGFFAHNTKFSASNS</sequence>
<evidence type="ECO:0000313" key="3">
    <source>
        <dbReference type="Proteomes" id="UP001620409"/>
    </source>
</evidence>
<evidence type="ECO:0008006" key="4">
    <source>
        <dbReference type="Google" id="ProtNLM"/>
    </source>
</evidence>
<accession>A0ABW8IP70</accession>
<organism evidence="2 3">
    <name type="scientific">Dyella humi</name>
    <dbReference type="NCBI Taxonomy" id="1770547"/>
    <lineage>
        <taxon>Bacteria</taxon>
        <taxon>Pseudomonadati</taxon>
        <taxon>Pseudomonadota</taxon>
        <taxon>Gammaproteobacteria</taxon>
        <taxon>Lysobacterales</taxon>
        <taxon>Rhodanobacteraceae</taxon>
        <taxon>Dyella</taxon>
    </lineage>
</organism>
<name>A0ABW8IP70_9GAMM</name>
<evidence type="ECO:0000256" key="1">
    <source>
        <dbReference type="SAM" id="Phobius"/>
    </source>
</evidence>
<keyword evidence="3" id="KW-1185">Reference proteome</keyword>
<dbReference type="EMBL" id="JADIKI010000023">
    <property type="protein sequence ID" value="MFK2856573.1"/>
    <property type="molecule type" value="Genomic_DNA"/>
</dbReference>
<comment type="caution">
    <text evidence="2">The sequence shown here is derived from an EMBL/GenBank/DDBJ whole genome shotgun (WGS) entry which is preliminary data.</text>
</comment>
<evidence type="ECO:0000313" key="2">
    <source>
        <dbReference type="EMBL" id="MFK2856573.1"/>
    </source>
</evidence>
<proteinExistence type="predicted"/>
<dbReference type="RefSeq" id="WP_380015563.1">
    <property type="nucleotide sequence ID" value="NZ_JADIKI010000023.1"/>
</dbReference>
<reference evidence="2 3" key="1">
    <citation type="submission" date="2020-10" db="EMBL/GenBank/DDBJ databases">
        <title>Phylogeny of dyella-like bacteria.</title>
        <authorList>
            <person name="Fu J."/>
        </authorList>
    </citation>
    <scope>NUCLEOTIDE SEQUENCE [LARGE SCALE GENOMIC DNA]</scope>
    <source>
        <strain evidence="2 3">DHG40</strain>
    </source>
</reference>
<protein>
    <recommendedName>
        <fullName evidence="4">Integral membrane protein</fullName>
    </recommendedName>
</protein>
<gene>
    <name evidence="2" type="ORF">ISP18_18340</name>
</gene>
<keyword evidence="1" id="KW-0472">Membrane</keyword>